<accession>A0A811T9C2</accession>
<evidence type="ECO:0000313" key="1">
    <source>
        <dbReference type="EMBL" id="CAD6492418.1"/>
    </source>
</evidence>
<evidence type="ECO:0000313" key="2">
    <source>
        <dbReference type="Proteomes" id="UP000612009"/>
    </source>
</evidence>
<reference evidence="1" key="1">
    <citation type="submission" date="2020-10" db="EMBL/GenBank/DDBJ databases">
        <authorList>
            <person name="Hahn C.J."/>
            <person name="Laso-Perez R."/>
            <person name="Vulcano F."/>
            <person name="Vaziourakis K.-M."/>
            <person name="Stokke R."/>
            <person name="Steen I.H."/>
            <person name="Teske A."/>
            <person name="Boetius A."/>
            <person name="Liebeke M."/>
            <person name="Amann R."/>
            <person name="Knittel K."/>
        </authorList>
    </citation>
    <scope>NUCLEOTIDE SEQUENCE</scope>
    <source>
        <strain evidence="1">Gfbio:e3339647-f889-4370-9287-4fb5cb688e4c:AG392J18_GoMArc1</strain>
    </source>
</reference>
<dbReference type="Proteomes" id="UP000612009">
    <property type="component" value="Unassembled WGS sequence"/>
</dbReference>
<sequence>MLYGGKIAMMNEKENEIFSKYFVWQPYIGLKEPQYQGKYNSSDSCHNCGGCGNCGA</sequence>
<organism evidence="1 2">
    <name type="scientific">Candidatus Argoarchaeum ethanivorans</name>
    <dbReference type="NCBI Taxonomy" id="2608793"/>
    <lineage>
        <taxon>Archaea</taxon>
        <taxon>Methanobacteriati</taxon>
        <taxon>Methanobacteriota</taxon>
        <taxon>Stenosarchaea group</taxon>
        <taxon>Methanomicrobia</taxon>
        <taxon>Methanosarcinales</taxon>
        <taxon>Methanosarcinales incertae sedis</taxon>
        <taxon>GOM Arc I cluster</taxon>
        <taxon>Candidatus Argoarchaeum</taxon>
    </lineage>
</organism>
<proteinExistence type="predicted"/>
<dbReference type="EMBL" id="CAJHIR010000013">
    <property type="protein sequence ID" value="CAD6492418.1"/>
    <property type="molecule type" value="Genomic_DNA"/>
</dbReference>
<dbReference type="AlphaFoldDB" id="A0A811T9C2"/>
<comment type="caution">
    <text evidence="1">The sequence shown here is derived from an EMBL/GenBank/DDBJ whole genome shotgun (WGS) entry which is preliminary data.</text>
</comment>
<protein>
    <submittedName>
        <fullName evidence="1">Uncharacterized protein</fullName>
    </submittedName>
</protein>
<name>A0A811T9C2_9EURY</name>
<gene>
    <name evidence="1" type="ORF">LAKADJCE_00308</name>
</gene>